<organism evidence="3 4">
    <name type="scientific">Strongylocentrotus purpuratus</name>
    <name type="common">Purple sea urchin</name>
    <dbReference type="NCBI Taxonomy" id="7668"/>
    <lineage>
        <taxon>Eukaryota</taxon>
        <taxon>Metazoa</taxon>
        <taxon>Echinodermata</taxon>
        <taxon>Eleutherozoa</taxon>
        <taxon>Echinozoa</taxon>
        <taxon>Echinoidea</taxon>
        <taxon>Euechinoidea</taxon>
        <taxon>Echinacea</taxon>
        <taxon>Camarodonta</taxon>
        <taxon>Echinidea</taxon>
        <taxon>Strongylocentrotidae</taxon>
        <taxon>Strongylocentrotus</taxon>
    </lineage>
</organism>
<keyword evidence="2" id="KW-0472">Membrane</keyword>
<name>A0A7M7GIC8_STRPU</name>
<dbReference type="Proteomes" id="UP000007110">
    <property type="component" value="Unassembled WGS sequence"/>
</dbReference>
<feature type="compositionally biased region" description="Basic residues" evidence="1">
    <location>
        <begin position="84"/>
        <end position="96"/>
    </location>
</feature>
<dbReference type="RefSeq" id="XP_003729264.3">
    <property type="nucleotide sequence ID" value="XM_003729216.3"/>
</dbReference>
<dbReference type="OrthoDB" id="10108734at2759"/>
<evidence type="ECO:0000313" key="3">
    <source>
        <dbReference type="EnsemblMetazoa" id="XP_003729264"/>
    </source>
</evidence>
<keyword evidence="2" id="KW-0812">Transmembrane</keyword>
<dbReference type="GeneID" id="100892286"/>
<feature type="transmembrane region" description="Helical" evidence="2">
    <location>
        <begin position="51"/>
        <end position="74"/>
    </location>
</feature>
<evidence type="ECO:0000256" key="1">
    <source>
        <dbReference type="SAM" id="MobiDB-lite"/>
    </source>
</evidence>
<reference evidence="3" key="2">
    <citation type="submission" date="2021-01" db="UniProtKB">
        <authorList>
            <consortium name="EnsemblMetazoa"/>
        </authorList>
    </citation>
    <scope>IDENTIFICATION</scope>
</reference>
<accession>A0A7M7GIC8</accession>
<feature type="compositionally biased region" description="Pro residues" evidence="1">
    <location>
        <begin position="288"/>
        <end position="302"/>
    </location>
</feature>
<dbReference type="InParanoid" id="A0A7M7GIC8"/>
<keyword evidence="4" id="KW-1185">Reference proteome</keyword>
<feature type="compositionally biased region" description="Polar residues" evidence="1">
    <location>
        <begin position="97"/>
        <end position="107"/>
    </location>
</feature>
<feature type="region of interest" description="Disordered" evidence="1">
    <location>
        <begin position="247"/>
        <end position="332"/>
    </location>
</feature>
<feature type="compositionally biased region" description="Basic residues" evidence="1">
    <location>
        <begin position="117"/>
        <end position="143"/>
    </location>
</feature>
<evidence type="ECO:0000313" key="4">
    <source>
        <dbReference type="Proteomes" id="UP000007110"/>
    </source>
</evidence>
<proteinExistence type="predicted"/>
<reference evidence="4" key="1">
    <citation type="submission" date="2015-02" db="EMBL/GenBank/DDBJ databases">
        <title>Genome sequencing for Strongylocentrotus purpuratus.</title>
        <authorList>
            <person name="Murali S."/>
            <person name="Liu Y."/>
            <person name="Vee V."/>
            <person name="English A."/>
            <person name="Wang M."/>
            <person name="Skinner E."/>
            <person name="Han Y."/>
            <person name="Muzny D.M."/>
            <person name="Worley K.C."/>
            <person name="Gibbs R.A."/>
        </authorList>
    </citation>
    <scope>NUCLEOTIDE SEQUENCE</scope>
</reference>
<sequence>MTSTSRMSTVPMETTLSAESVVYTPMTEKTTAAGGAANDHGKNNSHSDPTAISVAASAASLILVLVAIVIWYFLVRKQLLSKTKSHQRLGSHKSHRSNQGSRQSSFQDGHHDNVSSHKNHHGSKHSPKSHRSSNSPKSHHRHSGCHDNKEVCTCRKSYDSPLAIRRSPKGNTVTECTGNSPYCPHTTRFQHPNHRKGTRDSVHSELSDAGCTAPVEAICTCDLPQGHTKVITGADFTVVELEAHNKRHMPPGEPIHNGHLPCTEMKDIPSTSATPHQPESGPQCTCPHPHPPPPLPVAPVPDSPHTGASHRKVANAKSDPGVIGQKGNGEMV</sequence>
<dbReference type="EnsemblMetazoa" id="XM_003729216">
    <property type="protein sequence ID" value="XP_003729264"/>
    <property type="gene ID" value="LOC100892286"/>
</dbReference>
<feature type="region of interest" description="Disordered" evidence="1">
    <location>
        <begin position="84"/>
        <end position="147"/>
    </location>
</feature>
<feature type="compositionally biased region" description="Polar residues" evidence="1">
    <location>
        <begin position="269"/>
        <end position="283"/>
    </location>
</feature>
<keyword evidence="2" id="KW-1133">Transmembrane helix</keyword>
<dbReference type="AlphaFoldDB" id="A0A7M7GIC8"/>
<protein>
    <submittedName>
        <fullName evidence="3">Uncharacterized protein</fullName>
    </submittedName>
</protein>
<evidence type="ECO:0000256" key="2">
    <source>
        <dbReference type="SAM" id="Phobius"/>
    </source>
</evidence>
<dbReference type="KEGG" id="spu:100892286"/>